<feature type="signal peptide" evidence="1">
    <location>
        <begin position="1"/>
        <end position="31"/>
    </location>
</feature>
<keyword evidence="1" id="KW-0732">Signal</keyword>
<dbReference type="Gene3D" id="3.40.50.1820">
    <property type="entry name" value="alpha/beta hydrolase"/>
    <property type="match status" value="1"/>
</dbReference>
<dbReference type="EMBL" id="CP023315">
    <property type="protein sequence ID" value="ATC32166.1"/>
    <property type="molecule type" value="Genomic_DNA"/>
</dbReference>
<protein>
    <recommendedName>
        <fullName evidence="4">Esterase</fullName>
    </recommendedName>
</protein>
<dbReference type="SUPFAM" id="SSF53474">
    <property type="entry name" value="alpha/beta-Hydrolases"/>
    <property type="match status" value="1"/>
</dbReference>
<reference evidence="3" key="1">
    <citation type="submission" date="2017-09" db="EMBL/GenBank/DDBJ databases">
        <title>Genome evolution observed in wild isolates of Caulobacter crescentus.</title>
        <authorList>
            <person name="Ely B."/>
            <person name="Wilson K."/>
            <person name="Scott D."/>
        </authorList>
    </citation>
    <scope>NUCLEOTIDE SEQUENCE [LARGE SCALE GENOMIC DNA]</scope>
    <source>
        <strain evidence="3">CB13b1a</strain>
    </source>
</reference>
<dbReference type="AlphaFoldDB" id="A0A290MTB6"/>
<accession>A0A290MTB6</accession>
<feature type="chain" id="PRO_5013239465" description="Esterase" evidence="1">
    <location>
        <begin position="32"/>
        <end position="377"/>
    </location>
</feature>
<evidence type="ECO:0008006" key="4">
    <source>
        <dbReference type="Google" id="ProtNLM"/>
    </source>
</evidence>
<name>A0A290MTB6_CAUVI</name>
<evidence type="ECO:0000313" key="2">
    <source>
        <dbReference type="EMBL" id="ATC32166.1"/>
    </source>
</evidence>
<dbReference type="RefSeq" id="WP_096051602.1">
    <property type="nucleotide sequence ID" value="NZ_CP023315.3"/>
</dbReference>
<organism evidence="2 3">
    <name type="scientific">Caulobacter vibrioides</name>
    <name type="common">Caulobacter crescentus</name>
    <dbReference type="NCBI Taxonomy" id="155892"/>
    <lineage>
        <taxon>Bacteria</taxon>
        <taxon>Pseudomonadati</taxon>
        <taxon>Pseudomonadota</taxon>
        <taxon>Alphaproteobacteria</taxon>
        <taxon>Caulobacterales</taxon>
        <taxon>Caulobacteraceae</taxon>
        <taxon>Caulobacter</taxon>
    </lineage>
</organism>
<gene>
    <name evidence="2" type="ORF">CA606_07260</name>
</gene>
<sequence length="377" mass="39878">MGVTTSRSFRASVMALCATFGVLGLASTAVSQTLKSVQVPDKPLVLKSRGSFFVGGRSVEQKASEILLGPDDSVTVDQMYVEYMVPVGKAKIPVVMIHGAALSGKSYDTTPDGRMGWFEYFVRKAHPTYVVDQVGRARSGFNQAALNNRLSGASAAPTGSVAPTAPGAPAAMGQGAFRFGDRVGVWTNFRFGPKFGEAFPGQQFPVEAVGELSKQAIPDLTSQVPFPNPTLKALSDLAIQLDRAVLISHSQSGPFPMDAALIDPTGVAGIVTVEPGACRGAYTDEQIAKLAKIPTLVVFGDNLAVPTGLGGITWQSRLDGCRAYAARIKAAGGRVDIIDTAELGIRGNSHMLMQDKNNLQIADLILKWIDARVEPSK</sequence>
<dbReference type="InterPro" id="IPR029058">
    <property type="entry name" value="AB_hydrolase_fold"/>
</dbReference>
<proteinExistence type="predicted"/>
<evidence type="ECO:0000256" key="1">
    <source>
        <dbReference type="SAM" id="SignalP"/>
    </source>
</evidence>
<dbReference type="Proteomes" id="UP000217311">
    <property type="component" value="Chromosome"/>
</dbReference>
<dbReference type="InterPro" id="IPR050228">
    <property type="entry name" value="Carboxylesterase_BioH"/>
</dbReference>
<evidence type="ECO:0000313" key="3">
    <source>
        <dbReference type="Proteomes" id="UP000217311"/>
    </source>
</evidence>
<dbReference type="PANTHER" id="PTHR43194:SF2">
    <property type="entry name" value="PEROXISOMAL MEMBRANE PROTEIN LPX1"/>
    <property type="match status" value="1"/>
</dbReference>
<dbReference type="PANTHER" id="PTHR43194">
    <property type="entry name" value="HYDROLASE ALPHA/BETA FOLD FAMILY"/>
    <property type="match status" value="1"/>
</dbReference>
<dbReference type="CDD" id="cd12807">
    <property type="entry name" value="Esterase_713"/>
    <property type="match status" value="1"/>
</dbReference>